<evidence type="ECO:0000256" key="3">
    <source>
        <dbReference type="ARBA" id="ARBA00022519"/>
    </source>
</evidence>
<evidence type="ECO:0000259" key="11">
    <source>
        <dbReference type="PROSITE" id="PS51779"/>
    </source>
</evidence>
<sequence length="325" mass="35291">MDGGGRVVEPLGPGRPGGAVARPSRPEPGLLGALLRSAALPRFARRRRASVSVPLVRRIPRLSGTVLALGFFTAIGVYGLVQNGDYADFVESHGELRDIAARGIGLGLDKITISGIARLNEADLLGAAGISNRNSLLFLDVAKVRRRLLDEPFIKSAEIRKLYPNGLSIAITERQPYALWQLNGELYVVAQDGTQIDTMRDPTLVDLPLVVGEGANLEVASYAALLEAAGPLRSKIRAGMLISGRRWTLKMQNGLDVRLPEEDAVDAMRRLVRLDRESGLLEKDVLTVDLRMPDRVILRLTEEAVAARAEGTKKKIQRGVKGIET</sequence>
<gene>
    <name evidence="9" type="primary">ftsQ</name>
    <name evidence="12" type="ORF">EV668_3515</name>
</gene>
<accession>A0A4R7BTH8</accession>
<organism evidence="12 13">
    <name type="scientific">Enterovirga rhinocerotis</name>
    <dbReference type="NCBI Taxonomy" id="1339210"/>
    <lineage>
        <taxon>Bacteria</taxon>
        <taxon>Pseudomonadati</taxon>
        <taxon>Pseudomonadota</taxon>
        <taxon>Alphaproteobacteria</taxon>
        <taxon>Hyphomicrobiales</taxon>
        <taxon>Methylobacteriaceae</taxon>
        <taxon>Enterovirga</taxon>
    </lineage>
</organism>
<evidence type="ECO:0000256" key="2">
    <source>
        <dbReference type="ARBA" id="ARBA00022475"/>
    </source>
</evidence>
<dbReference type="InterPro" id="IPR005548">
    <property type="entry name" value="Cell_div_FtsQ/DivIB_C"/>
</dbReference>
<dbReference type="InterPro" id="IPR026579">
    <property type="entry name" value="FtsQ"/>
</dbReference>
<dbReference type="Gene3D" id="3.10.20.310">
    <property type="entry name" value="membrane protein fhac"/>
    <property type="match status" value="1"/>
</dbReference>
<evidence type="ECO:0000256" key="7">
    <source>
        <dbReference type="ARBA" id="ARBA00023136"/>
    </source>
</evidence>
<keyword evidence="3 9" id="KW-0997">Cell inner membrane</keyword>
<name>A0A4R7BTH8_9HYPH</name>
<comment type="caution">
    <text evidence="12">The sequence shown here is derived from an EMBL/GenBank/DDBJ whole genome shotgun (WGS) entry which is preliminary data.</text>
</comment>
<keyword evidence="5 9" id="KW-0812">Transmembrane</keyword>
<dbReference type="InterPro" id="IPR045335">
    <property type="entry name" value="FtsQ_C_sf"/>
</dbReference>
<feature type="region of interest" description="Disordered" evidence="10">
    <location>
        <begin position="1"/>
        <end position="25"/>
    </location>
</feature>
<reference evidence="12 13" key="1">
    <citation type="submission" date="2019-03" db="EMBL/GenBank/DDBJ databases">
        <title>Genomic Encyclopedia of Type Strains, Phase IV (KMG-IV): sequencing the most valuable type-strain genomes for metagenomic binning, comparative biology and taxonomic classification.</title>
        <authorList>
            <person name="Goeker M."/>
        </authorList>
    </citation>
    <scope>NUCLEOTIDE SEQUENCE [LARGE SCALE GENOMIC DNA]</scope>
    <source>
        <strain evidence="12 13">DSM 25903</strain>
    </source>
</reference>
<keyword evidence="7 9" id="KW-0472">Membrane</keyword>
<evidence type="ECO:0000313" key="12">
    <source>
        <dbReference type="EMBL" id="TDR89030.1"/>
    </source>
</evidence>
<evidence type="ECO:0000256" key="10">
    <source>
        <dbReference type="SAM" id="MobiDB-lite"/>
    </source>
</evidence>
<dbReference type="PANTHER" id="PTHR35851:SF1">
    <property type="entry name" value="CELL DIVISION PROTEIN FTSQ"/>
    <property type="match status" value="1"/>
</dbReference>
<comment type="function">
    <text evidence="9">Essential cell division protein.</text>
</comment>
<feature type="domain" description="POTRA" evidence="11">
    <location>
        <begin position="106"/>
        <end position="174"/>
    </location>
</feature>
<dbReference type="AlphaFoldDB" id="A0A4R7BTH8"/>
<dbReference type="RefSeq" id="WP_133772417.1">
    <property type="nucleotide sequence ID" value="NZ_SNZR01000014.1"/>
</dbReference>
<keyword evidence="4 9" id="KW-0132">Cell division</keyword>
<dbReference type="Proteomes" id="UP000295122">
    <property type="component" value="Unassembled WGS sequence"/>
</dbReference>
<evidence type="ECO:0000313" key="13">
    <source>
        <dbReference type="Proteomes" id="UP000295122"/>
    </source>
</evidence>
<keyword evidence="6 9" id="KW-1133">Transmembrane helix</keyword>
<evidence type="ECO:0000256" key="5">
    <source>
        <dbReference type="ARBA" id="ARBA00022692"/>
    </source>
</evidence>
<evidence type="ECO:0000256" key="6">
    <source>
        <dbReference type="ARBA" id="ARBA00022989"/>
    </source>
</evidence>
<dbReference type="GO" id="GO:0043093">
    <property type="term" value="P:FtsZ-dependent cytokinesis"/>
    <property type="evidence" value="ECO:0007669"/>
    <property type="project" value="UniProtKB-UniRule"/>
</dbReference>
<evidence type="ECO:0000256" key="4">
    <source>
        <dbReference type="ARBA" id="ARBA00022618"/>
    </source>
</evidence>
<keyword evidence="13" id="KW-1185">Reference proteome</keyword>
<dbReference type="GO" id="GO:0005886">
    <property type="term" value="C:plasma membrane"/>
    <property type="evidence" value="ECO:0007669"/>
    <property type="project" value="UniProtKB-SubCell"/>
</dbReference>
<dbReference type="HAMAP" id="MF_00911">
    <property type="entry name" value="FtsQ_subfam"/>
    <property type="match status" value="1"/>
</dbReference>
<dbReference type="GO" id="GO:0032153">
    <property type="term" value="C:cell division site"/>
    <property type="evidence" value="ECO:0007669"/>
    <property type="project" value="UniProtKB-UniRule"/>
</dbReference>
<dbReference type="Pfam" id="PF08478">
    <property type="entry name" value="POTRA_1"/>
    <property type="match status" value="1"/>
</dbReference>
<keyword evidence="8 9" id="KW-0131">Cell cycle</keyword>
<dbReference type="OrthoDB" id="9783091at2"/>
<dbReference type="InterPro" id="IPR013685">
    <property type="entry name" value="POTRA_FtsQ_type"/>
</dbReference>
<dbReference type="InterPro" id="IPR034746">
    <property type="entry name" value="POTRA"/>
</dbReference>
<dbReference type="GO" id="GO:0090529">
    <property type="term" value="P:cell septum assembly"/>
    <property type="evidence" value="ECO:0007669"/>
    <property type="project" value="InterPro"/>
</dbReference>
<comment type="subcellular location">
    <subcellularLocation>
        <location evidence="9">Cell inner membrane</location>
        <topology evidence="9">Single-pass type II membrane protein</topology>
    </subcellularLocation>
    <subcellularLocation>
        <location evidence="1">Membrane</location>
    </subcellularLocation>
    <text evidence="9">Localizes to the division septum.</text>
</comment>
<proteinExistence type="inferred from homology"/>
<dbReference type="Gene3D" id="3.40.50.11690">
    <property type="entry name" value="Cell division protein FtsQ/DivIB"/>
    <property type="match status" value="1"/>
</dbReference>
<protein>
    <recommendedName>
        <fullName evidence="9">Cell division protein FtsQ</fullName>
    </recommendedName>
</protein>
<evidence type="ECO:0000256" key="9">
    <source>
        <dbReference type="HAMAP-Rule" id="MF_00911"/>
    </source>
</evidence>
<dbReference type="Pfam" id="PF03799">
    <property type="entry name" value="FtsQ_DivIB_C"/>
    <property type="match status" value="1"/>
</dbReference>
<keyword evidence="2 9" id="KW-1003">Cell membrane</keyword>
<dbReference type="PROSITE" id="PS51779">
    <property type="entry name" value="POTRA"/>
    <property type="match status" value="1"/>
</dbReference>
<comment type="similarity">
    <text evidence="9">Belongs to the FtsQ/DivIB family. FtsQ subfamily.</text>
</comment>
<evidence type="ECO:0000256" key="8">
    <source>
        <dbReference type="ARBA" id="ARBA00023306"/>
    </source>
</evidence>
<dbReference type="EMBL" id="SNZR01000014">
    <property type="protein sequence ID" value="TDR89030.1"/>
    <property type="molecule type" value="Genomic_DNA"/>
</dbReference>
<evidence type="ECO:0000256" key="1">
    <source>
        <dbReference type="ARBA" id="ARBA00004370"/>
    </source>
</evidence>
<dbReference type="PANTHER" id="PTHR35851">
    <property type="entry name" value="CELL DIVISION PROTEIN FTSQ"/>
    <property type="match status" value="1"/>
</dbReference>